<proteinExistence type="predicted"/>
<feature type="compositionally biased region" description="Basic and acidic residues" evidence="1">
    <location>
        <begin position="461"/>
        <end position="473"/>
    </location>
</feature>
<sequence length="883" mass="101106">MFNYNPVRDSGSSITTLLPISNGNNNGSISNYTSYNEDSITNLNSTSNISDTTLPKNKDPTSDGNIIITINDYDKLKISYIDIRLNSLYKNMILIEQQENILNNNNNVVNLSGKVVISVLKPLLLYKPITLEMKGNFKLDFIEINKNNNKHKKNKKNGDFFEEDDDINDDDRMDTVVVKESRPIFYAKWDNLIDKSDGEYTDLCKNKFERERNMRFNSNNKRKLKTPGNIKNFKGSSLTNMLKKAALITQNSYNKDSESGNNEIRSNSNDGLPKLSPVNTYDNVFTNSHSEGSNFSGFNRPSLTSSSSTSSINSQGRHKKTRQRVKVLNPDNPLSHRDENNIEDGLNNDDIDNDEITKIYMPAGNYEFPFRLTVDEKDLPDTIEGLQTGSLFYTLTMKMYCENYGLVEHVQYVRVFKTLKANNLNLHTGFKFKHDLKVKKKTKKKQEEIKNDENTEENSDSNDKDTTAKSGKEETNLVTQLQINLETPSKACPLGGSIPLKFQLTPLIKNFEIVKIDIRLNQKSILWDNNNEKYEKNALIREWSRDVFDNISGIEKFSNSPPKYKLVDSDIEFLFILPIPNNLKEITQNSIVPEHFYNGSINDEEYNEYKVLQLPRISNSHSLSVDIFIKQPLGKICKEPLKFSFQLPLILFCSPNVGVQMRKVLLDKFKRIHFRKGEVEKYFPDPIVKSSKNKSLPNNKDRTSASGNNSNDDNPNRKETSNSNDGESSREIMNSFVQRWFPQLQAQNPPPLYDDFHADDLIESSNSISRLDDQGINETIAAKKKAKKENGNNNNNTIIKKVSKDPPTYSNTHFDDRNTAISVDHYKILKSERLIRQYFDRLLLGRQDTTDSNENGSRNQENTDGEFDQGVLQFESVAPEYNN</sequence>
<dbReference type="Pfam" id="PF02752">
    <property type="entry name" value="Arrestin_C"/>
    <property type="match status" value="1"/>
</dbReference>
<feature type="compositionally biased region" description="Polar residues" evidence="1">
    <location>
        <begin position="252"/>
        <end position="270"/>
    </location>
</feature>
<reference evidence="4" key="1">
    <citation type="journal article" date="2016" name="Proc. Natl. Acad. Sci. U.S.A.">
        <title>Comparative genomics of biotechnologically important yeasts.</title>
        <authorList>
            <person name="Riley R."/>
            <person name="Haridas S."/>
            <person name="Wolfe K.H."/>
            <person name="Lopes M.R."/>
            <person name="Hittinger C.T."/>
            <person name="Goeker M."/>
            <person name="Salamov A.A."/>
            <person name="Wisecaver J.H."/>
            <person name="Long T.M."/>
            <person name="Calvey C.H."/>
            <person name="Aerts A.L."/>
            <person name="Barry K.W."/>
            <person name="Choi C."/>
            <person name="Clum A."/>
            <person name="Coughlan A.Y."/>
            <person name="Deshpande S."/>
            <person name="Douglass A.P."/>
            <person name="Hanson S.J."/>
            <person name="Klenk H.-P."/>
            <person name="LaButti K.M."/>
            <person name="Lapidus A."/>
            <person name="Lindquist E.A."/>
            <person name="Lipzen A.M."/>
            <person name="Meier-Kolthoff J.P."/>
            <person name="Ohm R.A."/>
            <person name="Otillar R.P."/>
            <person name="Pangilinan J.L."/>
            <person name="Peng Y."/>
            <person name="Rokas A."/>
            <person name="Rosa C.A."/>
            <person name="Scheuner C."/>
            <person name="Sibirny A.A."/>
            <person name="Slot J.C."/>
            <person name="Stielow J.B."/>
            <person name="Sun H."/>
            <person name="Kurtzman C.P."/>
            <person name="Blackwell M."/>
            <person name="Grigoriev I.V."/>
            <person name="Jeffries T.W."/>
        </authorList>
    </citation>
    <scope>NUCLEOTIDE SEQUENCE [LARGE SCALE GENOMIC DNA]</scope>
    <source>
        <strain evidence="4">NRRL Y-1626</strain>
    </source>
</reference>
<organism evidence="3 4">
    <name type="scientific">Hanseniaspora valbyensis NRRL Y-1626</name>
    <dbReference type="NCBI Taxonomy" id="766949"/>
    <lineage>
        <taxon>Eukaryota</taxon>
        <taxon>Fungi</taxon>
        <taxon>Dikarya</taxon>
        <taxon>Ascomycota</taxon>
        <taxon>Saccharomycotina</taxon>
        <taxon>Saccharomycetes</taxon>
        <taxon>Saccharomycodales</taxon>
        <taxon>Saccharomycodaceae</taxon>
        <taxon>Hanseniaspora</taxon>
    </lineage>
</organism>
<dbReference type="OrthoDB" id="2333384at2759"/>
<dbReference type="AlphaFoldDB" id="A0A1B7TI03"/>
<gene>
    <name evidence="3" type="ORF">HANVADRAFT_47405</name>
</gene>
<feature type="region of interest" description="Disordered" evidence="1">
    <location>
        <begin position="847"/>
        <end position="883"/>
    </location>
</feature>
<feature type="compositionally biased region" description="Basic residues" evidence="1">
    <location>
        <begin position="316"/>
        <end position="325"/>
    </location>
</feature>
<comment type="caution">
    <text evidence="3">The sequence shown here is derived from an EMBL/GenBank/DDBJ whole genome shotgun (WGS) entry which is preliminary data.</text>
</comment>
<evidence type="ECO:0000313" key="3">
    <source>
        <dbReference type="EMBL" id="OBA28275.1"/>
    </source>
</evidence>
<feature type="compositionally biased region" description="Polar residues" evidence="1">
    <location>
        <begin position="704"/>
        <end position="713"/>
    </location>
</feature>
<dbReference type="EMBL" id="LXPE01000004">
    <property type="protein sequence ID" value="OBA28275.1"/>
    <property type="molecule type" value="Genomic_DNA"/>
</dbReference>
<feature type="compositionally biased region" description="Polar residues" evidence="1">
    <location>
        <begin position="277"/>
        <end position="301"/>
    </location>
</feature>
<evidence type="ECO:0000313" key="4">
    <source>
        <dbReference type="Proteomes" id="UP000092321"/>
    </source>
</evidence>
<feature type="region of interest" description="Disordered" evidence="1">
    <location>
        <begin position="443"/>
        <end position="473"/>
    </location>
</feature>
<dbReference type="InterPro" id="IPR011022">
    <property type="entry name" value="Arrestin_C-like"/>
</dbReference>
<feature type="compositionally biased region" description="Low complexity" evidence="1">
    <location>
        <begin position="302"/>
        <end position="311"/>
    </location>
</feature>
<feature type="compositionally biased region" description="Low complexity" evidence="1">
    <location>
        <begin position="791"/>
        <end position="800"/>
    </location>
</feature>
<protein>
    <recommendedName>
        <fullName evidence="2">Arrestin C-terminal-like domain-containing protein</fullName>
    </recommendedName>
</protein>
<accession>A0A1B7TI03</accession>
<evidence type="ECO:0000256" key="1">
    <source>
        <dbReference type="SAM" id="MobiDB-lite"/>
    </source>
</evidence>
<keyword evidence="4" id="KW-1185">Reference proteome</keyword>
<name>A0A1B7TI03_9ASCO</name>
<feature type="compositionally biased region" description="Low complexity" evidence="1">
    <location>
        <begin position="689"/>
        <end position="698"/>
    </location>
</feature>
<feature type="domain" description="Arrestin C-terminal-like" evidence="2">
    <location>
        <begin position="480"/>
        <end position="655"/>
    </location>
</feature>
<feature type="compositionally biased region" description="Polar residues" evidence="1">
    <location>
        <begin position="850"/>
        <end position="862"/>
    </location>
</feature>
<dbReference type="Gene3D" id="2.60.40.640">
    <property type="match status" value="1"/>
</dbReference>
<evidence type="ECO:0000259" key="2">
    <source>
        <dbReference type="Pfam" id="PF02752"/>
    </source>
</evidence>
<dbReference type="Proteomes" id="UP000092321">
    <property type="component" value="Unassembled WGS sequence"/>
</dbReference>
<feature type="region of interest" description="Disordered" evidence="1">
    <location>
        <begin position="784"/>
        <end position="804"/>
    </location>
</feature>
<feature type="region of interest" description="Disordered" evidence="1">
    <location>
        <begin position="252"/>
        <end position="349"/>
    </location>
</feature>
<dbReference type="InterPro" id="IPR014752">
    <property type="entry name" value="Arrestin-like_C"/>
</dbReference>
<feature type="region of interest" description="Disordered" evidence="1">
    <location>
        <begin position="687"/>
        <end position="729"/>
    </location>
</feature>